<protein>
    <submittedName>
        <fullName evidence="2">MBL fold metallo-hydrolase</fullName>
    </submittedName>
</protein>
<reference evidence="3" key="1">
    <citation type="submission" date="2018-05" db="EMBL/GenBank/DDBJ databases">
        <title>Genome Sequencing of selected type strains of the family Eggerthellaceae.</title>
        <authorList>
            <person name="Danylec N."/>
            <person name="Stoll D.A."/>
            <person name="Doetsch A."/>
            <person name="Huch M."/>
        </authorList>
    </citation>
    <scope>NUCLEOTIDE SEQUENCE [LARGE SCALE GENOMIC DNA]</scope>
    <source>
        <strain evidence="3">DSM 24851</strain>
    </source>
</reference>
<dbReference type="AlphaFoldDB" id="A0A3N0AXG0"/>
<dbReference type="OrthoDB" id="2971563at2"/>
<evidence type="ECO:0000313" key="3">
    <source>
        <dbReference type="Proteomes" id="UP000269591"/>
    </source>
</evidence>
<dbReference type="GO" id="GO:0016787">
    <property type="term" value="F:hydrolase activity"/>
    <property type="evidence" value="ECO:0007669"/>
    <property type="project" value="UniProtKB-KW"/>
</dbReference>
<sequence>MLRLHILASGSRGNASVVEDAATGRAVLIDCGISKKDFMARCADAGFDPTRIEAVLVTHEHTDHTKGLGVVLRGLAKLGAHPTIYANPATSAASKPLQEIAETHLVLPLGTDALSVRSTDLEIAGMRIFPFGTSHDAAASFGFRVECDGDALGFMTDSGIVTPSAHEALQDVRLLALECNHDSHMLERGPYPFMVKQRIASDRGHLSNDQASDELTALLSNRLEAVAAMHISENNNEYDLALKTFTETLAREGHSARACCGYQGRLTDVG</sequence>
<keyword evidence="3" id="KW-1185">Reference proteome</keyword>
<keyword evidence="2" id="KW-0378">Hydrolase</keyword>
<dbReference type="InterPro" id="IPR001279">
    <property type="entry name" value="Metallo-B-lactamas"/>
</dbReference>
<proteinExistence type="predicted"/>
<dbReference type="InterPro" id="IPR036866">
    <property type="entry name" value="RibonucZ/Hydroxyglut_hydro"/>
</dbReference>
<dbReference type="Proteomes" id="UP000269591">
    <property type="component" value="Unassembled WGS sequence"/>
</dbReference>
<feature type="domain" description="Metallo-beta-lactamase" evidence="1">
    <location>
        <begin position="12"/>
        <end position="181"/>
    </location>
</feature>
<name>A0A3N0AXG0_9ACTN</name>
<gene>
    <name evidence="2" type="ORF">DMP06_07085</name>
</gene>
<dbReference type="PANTHER" id="PTHR47619">
    <property type="entry name" value="METALLO-HYDROLASE YYCJ-RELATED"/>
    <property type="match status" value="1"/>
</dbReference>
<dbReference type="InterPro" id="IPR052533">
    <property type="entry name" value="WalJ/YycJ-like"/>
</dbReference>
<dbReference type="Pfam" id="PF12706">
    <property type="entry name" value="Lactamase_B_2"/>
    <property type="match status" value="1"/>
</dbReference>
<dbReference type="RefSeq" id="WP_123209061.1">
    <property type="nucleotide sequence ID" value="NZ_JBHTHO010000028.1"/>
</dbReference>
<organism evidence="2 3">
    <name type="scientific">Slackia equolifaciens</name>
    <dbReference type="NCBI Taxonomy" id="498718"/>
    <lineage>
        <taxon>Bacteria</taxon>
        <taxon>Bacillati</taxon>
        <taxon>Actinomycetota</taxon>
        <taxon>Coriobacteriia</taxon>
        <taxon>Eggerthellales</taxon>
        <taxon>Eggerthellaceae</taxon>
        <taxon>Slackia</taxon>
    </lineage>
</organism>
<dbReference type="SUPFAM" id="SSF56281">
    <property type="entry name" value="Metallo-hydrolase/oxidoreductase"/>
    <property type="match status" value="1"/>
</dbReference>
<evidence type="ECO:0000259" key="1">
    <source>
        <dbReference type="SMART" id="SM00849"/>
    </source>
</evidence>
<comment type="caution">
    <text evidence="2">The sequence shown here is derived from an EMBL/GenBank/DDBJ whole genome shotgun (WGS) entry which is preliminary data.</text>
</comment>
<dbReference type="EMBL" id="QIBX01000011">
    <property type="protein sequence ID" value="RNL39561.1"/>
    <property type="molecule type" value="Genomic_DNA"/>
</dbReference>
<dbReference type="PANTHER" id="PTHR47619:SF1">
    <property type="entry name" value="EXODEOXYRIBONUCLEASE WALJ"/>
    <property type="match status" value="1"/>
</dbReference>
<dbReference type="SMART" id="SM00849">
    <property type="entry name" value="Lactamase_B"/>
    <property type="match status" value="1"/>
</dbReference>
<evidence type="ECO:0000313" key="2">
    <source>
        <dbReference type="EMBL" id="RNL39561.1"/>
    </source>
</evidence>
<dbReference type="Gene3D" id="3.60.15.10">
    <property type="entry name" value="Ribonuclease Z/Hydroxyacylglutathione hydrolase-like"/>
    <property type="match status" value="1"/>
</dbReference>
<accession>A0A3N0AXG0</accession>